<name>A0A8T2R1G5_CERRI</name>
<organism evidence="1 2">
    <name type="scientific">Ceratopteris richardii</name>
    <name type="common">Triangle waterfern</name>
    <dbReference type="NCBI Taxonomy" id="49495"/>
    <lineage>
        <taxon>Eukaryota</taxon>
        <taxon>Viridiplantae</taxon>
        <taxon>Streptophyta</taxon>
        <taxon>Embryophyta</taxon>
        <taxon>Tracheophyta</taxon>
        <taxon>Polypodiopsida</taxon>
        <taxon>Polypodiidae</taxon>
        <taxon>Polypodiales</taxon>
        <taxon>Pteridineae</taxon>
        <taxon>Pteridaceae</taxon>
        <taxon>Parkerioideae</taxon>
        <taxon>Ceratopteris</taxon>
    </lineage>
</organism>
<evidence type="ECO:0000313" key="1">
    <source>
        <dbReference type="EMBL" id="KAH7290212.1"/>
    </source>
</evidence>
<gene>
    <name evidence="1" type="ORF">KP509_30G036600</name>
</gene>
<dbReference type="OrthoDB" id="10433167at2759"/>
<dbReference type="Proteomes" id="UP000825935">
    <property type="component" value="Chromosome 30"/>
</dbReference>
<dbReference type="AlphaFoldDB" id="A0A8T2R1G5"/>
<accession>A0A8T2R1G5</accession>
<sequence>MASRASLLKCIAATCSRSACRRPGNGASSLGALRNSPDSFSSRISRFRGAITGLHSLQPLHSTVAESLFVSKLSFGTSNSLFVQDLYGSRRR</sequence>
<evidence type="ECO:0000313" key="2">
    <source>
        <dbReference type="Proteomes" id="UP000825935"/>
    </source>
</evidence>
<proteinExistence type="predicted"/>
<dbReference type="EMBL" id="CM035435">
    <property type="protein sequence ID" value="KAH7290212.1"/>
    <property type="molecule type" value="Genomic_DNA"/>
</dbReference>
<keyword evidence="2" id="KW-1185">Reference proteome</keyword>
<reference evidence="1" key="1">
    <citation type="submission" date="2021-08" db="EMBL/GenBank/DDBJ databases">
        <title>WGS assembly of Ceratopteris richardii.</title>
        <authorList>
            <person name="Marchant D.B."/>
            <person name="Chen G."/>
            <person name="Jenkins J."/>
            <person name="Shu S."/>
            <person name="Leebens-Mack J."/>
            <person name="Grimwood J."/>
            <person name="Schmutz J."/>
            <person name="Soltis P."/>
            <person name="Soltis D."/>
            <person name="Chen Z.-H."/>
        </authorList>
    </citation>
    <scope>NUCLEOTIDE SEQUENCE</scope>
    <source>
        <strain evidence="1">Whitten #5841</strain>
        <tissue evidence="1">Leaf</tissue>
    </source>
</reference>
<protein>
    <submittedName>
        <fullName evidence="1">Uncharacterized protein</fullName>
    </submittedName>
</protein>
<comment type="caution">
    <text evidence="1">The sequence shown here is derived from an EMBL/GenBank/DDBJ whole genome shotgun (WGS) entry which is preliminary data.</text>
</comment>